<reference evidence="1 2" key="1">
    <citation type="submission" date="2024-01" db="EMBL/GenBank/DDBJ databases">
        <title>Multi-omics insights into the function and evolution of sodium benzoate biodegradation pathways in Benzoatithermus flavus gen. nov., sp. nov. from hot spring.</title>
        <authorList>
            <person name="Hu C.-J."/>
            <person name="Li W.-J."/>
        </authorList>
    </citation>
    <scope>NUCLEOTIDE SEQUENCE [LARGE SCALE GENOMIC DNA]</scope>
    <source>
        <strain evidence="1 2">SYSU G07066</strain>
    </source>
</reference>
<evidence type="ECO:0000313" key="1">
    <source>
        <dbReference type="EMBL" id="MEK0084217.1"/>
    </source>
</evidence>
<comment type="caution">
    <text evidence="1">The sequence shown here is derived from an EMBL/GenBank/DDBJ whole genome shotgun (WGS) entry which is preliminary data.</text>
</comment>
<dbReference type="Proteomes" id="UP001375743">
    <property type="component" value="Unassembled WGS sequence"/>
</dbReference>
<organism evidence="1 2">
    <name type="scientific">Benzoatithermus flavus</name>
    <dbReference type="NCBI Taxonomy" id="3108223"/>
    <lineage>
        <taxon>Bacteria</taxon>
        <taxon>Pseudomonadati</taxon>
        <taxon>Pseudomonadota</taxon>
        <taxon>Alphaproteobacteria</taxon>
        <taxon>Geminicoccales</taxon>
        <taxon>Geminicoccaceae</taxon>
        <taxon>Benzoatithermus</taxon>
    </lineage>
</organism>
<dbReference type="EMBL" id="JBBLZC010000013">
    <property type="protein sequence ID" value="MEK0084217.1"/>
    <property type="molecule type" value="Genomic_DNA"/>
</dbReference>
<gene>
    <name evidence="1" type="ORF">U1T56_13725</name>
</gene>
<name>A0ABU8XSN6_9PROT</name>
<dbReference type="RefSeq" id="WP_418160066.1">
    <property type="nucleotide sequence ID" value="NZ_JBBLZC010000013.1"/>
</dbReference>
<accession>A0ABU8XSN6</accession>
<protein>
    <submittedName>
        <fullName evidence="1">Uncharacterized protein</fullName>
    </submittedName>
</protein>
<evidence type="ECO:0000313" key="2">
    <source>
        <dbReference type="Proteomes" id="UP001375743"/>
    </source>
</evidence>
<keyword evidence="2" id="KW-1185">Reference proteome</keyword>
<proteinExistence type="predicted"/>
<sequence length="44" mass="4446">MLGPLGPIPGTPLLVVACVAAKKLRPREALGEPAPVPGEADTRS</sequence>